<keyword evidence="8" id="KW-1185">Reference proteome</keyword>
<protein>
    <submittedName>
        <fullName evidence="7">Uncharacterized protein</fullName>
    </submittedName>
</protein>
<dbReference type="PANTHER" id="PTHR47994">
    <property type="entry name" value="F14D16.11-RELATED"/>
    <property type="match status" value="1"/>
</dbReference>
<evidence type="ECO:0000256" key="4">
    <source>
        <dbReference type="ARBA" id="ARBA00023242"/>
    </source>
</evidence>
<dbReference type="Pfam" id="PF00249">
    <property type="entry name" value="Myb_DNA-binding"/>
    <property type="match status" value="2"/>
</dbReference>
<evidence type="ECO:0000259" key="6">
    <source>
        <dbReference type="PROSITE" id="PS51294"/>
    </source>
</evidence>
<dbReference type="FunFam" id="1.10.10.60:FF:000001">
    <property type="entry name" value="MYB-related transcription factor"/>
    <property type="match status" value="1"/>
</dbReference>
<dbReference type="InterPro" id="IPR017930">
    <property type="entry name" value="Myb_dom"/>
</dbReference>
<dbReference type="InterPro" id="IPR015495">
    <property type="entry name" value="Myb_TF_plants"/>
</dbReference>
<proteinExistence type="predicted"/>
<evidence type="ECO:0000259" key="5">
    <source>
        <dbReference type="PROSITE" id="PS50090"/>
    </source>
</evidence>
<organism evidence="7 8">
    <name type="scientific">Dovyalis caffra</name>
    <dbReference type="NCBI Taxonomy" id="77055"/>
    <lineage>
        <taxon>Eukaryota</taxon>
        <taxon>Viridiplantae</taxon>
        <taxon>Streptophyta</taxon>
        <taxon>Embryophyta</taxon>
        <taxon>Tracheophyta</taxon>
        <taxon>Spermatophyta</taxon>
        <taxon>Magnoliopsida</taxon>
        <taxon>eudicotyledons</taxon>
        <taxon>Gunneridae</taxon>
        <taxon>Pentapetalae</taxon>
        <taxon>rosids</taxon>
        <taxon>fabids</taxon>
        <taxon>Malpighiales</taxon>
        <taxon>Salicaceae</taxon>
        <taxon>Flacourtieae</taxon>
        <taxon>Dovyalis</taxon>
    </lineage>
</organism>
<dbReference type="GO" id="GO:0003677">
    <property type="term" value="F:DNA binding"/>
    <property type="evidence" value="ECO:0007669"/>
    <property type="project" value="UniProtKB-KW"/>
</dbReference>
<keyword evidence="2" id="KW-0677">Repeat</keyword>
<sequence>MRNISSRTSTKSKSIPTPCCSKVGIKKGPWTPEEDELLANYVKKEGEGRWRTLPKRAGLLRCGKSCRLRWMNYLRPSVKRGRIAPDEEDLILRLHRLLGNRWSLIAGRIPGRTDNEIKNYWNTCLSKKLIGQGIDPRTHKPLNPIPNSSEIANAPIQNSNPSSFPLEEDGKVYRAVATRVSENFTVTNLDQFPNQVVGDATKNRPNCDGFDMGLQSGNEEDFIGNGNDDTFSSFLDSLLNENVFVYQQQQQLQQPNMLEPSCQTMVSSSQVFNHGHIWETEVTSSRAALGTDNCGASNGRPA</sequence>
<dbReference type="Proteomes" id="UP001314170">
    <property type="component" value="Unassembled WGS sequence"/>
</dbReference>
<feature type="domain" description="Myb-like" evidence="5">
    <location>
        <begin position="22"/>
        <end position="74"/>
    </location>
</feature>
<dbReference type="PROSITE" id="PS51294">
    <property type="entry name" value="HTH_MYB"/>
    <property type="match status" value="2"/>
</dbReference>
<evidence type="ECO:0000313" key="7">
    <source>
        <dbReference type="EMBL" id="CAK7341451.1"/>
    </source>
</evidence>
<keyword evidence="4" id="KW-0539">Nucleus</keyword>
<dbReference type="AlphaFoldDB" id="A0AAV1S011"/>
<keyword evidence="3" id="KW-0238">DNA-binding</keyword>
<feature type="domain" description="HTH myb-type" evidence="6">
    <location>
        <begin position="75"/>
        <end position="129"/>
    </location>
</feature>
<dbReference type="SUPFAM" id="SSF46689">
    <property type="entry name" value="Homeodomain-like"/>
    <property type="match status" value="1"/>
</dbReference>
<accession>A0AAV1S011</accession>
<dbReference type="SMART" id="SM00717">
    <property type="entry name" value="SANT"/>
    <property type="match status" value="2"/>
</dbReference>
<reference evidence="7 8" key="1">
    <citation type="submission" date="2024-01" db="EMBL/GenBank/DDBJ databases">
        <authorList>
            <person name="Waweru B."/>
        </authorList>
    </citation>
    <scope>NUCLEOTIDE SEQUENCE [LARGE SCALE GENOMIC DNA]</scope>
</reference>
<dbReference type="Gene3D" id="1.10.10.60">
    <property type="entry name" value="Homeodomain-like"/>
    <property type="match status" value="2"/>
</dbReference>
<evidence type="ECO:0000313" key="8">
    <source>
        <dbReference type="Proteomes" id="UP001314170"/>
    </source>
</evidence>
<evidence type="ECO:0000256" key="3">
    <source>
        <dbReference type="ARBA" id="ARBA00023125"/>
    </source>
</evidence>
<comment type="caution">
    <text evidence="7">The sequence shown here is derived from an EMBL/GenBank/DDBJ whole genome shotgun (WGS) entry which is preliminary data.</text>
</comment>
<dbReference type="EMBL" id="CAWUPB010001160">
    <property type="protein sequence ID" value="CAK7341451.1"/>
    <property type="molecule type" value="Genomic_DNA"/>
</dbReference>
<dbReference type="PANTHER" id="PTHR47994:SF5">
    <property type="entry name" value="F14D16.11-RELATED"/>
    <property type="match status" value="1"/>
</dbReference>
<comment type="subcellular location">
    <subcellularLocation>
        <location evidence="1">Nucleus</location>
    </subcellularLocation>
</comment>
<feature type="domain" description="Myb-like" evidence="5">
    <location>
        <begin position="75"/>
        <end position="125"/>
    </location>
</feature>
<dbReference type="CDD" id="cd00167">
    <property type="entry name" value="SANT"/>
    <property type="match status" value="2"/>
</dbReference>
<evidence type="ECO:0000256" key="2">
    <source>
        <dbReference type="ARBA" id="ARBA00022737"/>
    </source>
</evidence>
<dbReference type="PROSITE" id="PS50090">
    <property type="entry name" value="MYB_LIKE"/>
    <property type="match status" value="2"/>
</dbReference>
<name>A0AAV1S011_9ROSI</name>
<dbReference type="InterPro" id="IPR009057">
    <property type="entry name" value="Homeodomain-like_sf"/>
</dbReference>
<gene>
    <name evidence="7" type="ORF">DCAF_LOCUS16291</name>
</gene>
<dbReference type="GO" id="GO:0005634">
    <property type="term" value="C:nucleus"/>
    <property type="evidence" value="ECO:0007669"/>
    <property type="project" value="UniProtKB-SubCell"/>
</dbReference>
<dbReference type="InterPro" id="IPR001005">
    <property type="entry name" value="SANT/Myb"/>
</dbReference>
<dbReference type="FunFam" id="1.10.10.60:FF:000254">
    <property type="entry name" value="transcription repressor MYB5-like"/>
    <property type="match status" value="1"/>
</dbReference>
<evidence type="ECO:0000256" key="1">
    <source>
        <dbReference type="ARBA" id="ARBA00004123"/>
    </source>
</evidence>
<feature type="domain" description="HTH myb-type" evidence="6">
    <location>
        <begin position="22"/>
        <end position="74"/>
    </location>
</feature>